<sequence length="340" mass="37092">MRYWTTVDRPVGEQFSYWREVICEAFTPLAAERRSAHRPAGPRQPGIESWVRSDALTATNCAEVVSATQLITHGEAEVRRTDSDHVFVNLQLRGHCVGGQGDRTCVVRPGEFAMFDTTAEYRLEFIGEPATHEWHVVSFRVPRTQLIPLLADPHGYTAVTHAAGSGGPASLVASTMTSIWGTLDSLDRVGRDAAEVAFTALLAAAAGGGDQLRDACRDELDASLRAAIHRHVTANLRHADLSAARVARRFGISLRKLHRLYEGTGQGYAQTVMSLRVEACARELTSGTSRSLTELASRWGFCDLSHLNRVFRSRYDCLPSQYRSTALPGGAPPGPGGPVR</sequence>
<evidence type="ECO:0000256" key="1">
    <source>
        <dbReference type="ARBA" id="ARBA00023015"/>
    </source>
</evidence>
<dbReference type="Pfam" id="PF12833">
    <property type="entry name" value="HTH_18"/>
    <property type="match status" value="1"/>
</dbReference>
<keyword evidence="3" id="KW-0804">Transcription</keyword>
<dbReference type="EMBL" id="CP060131">
    <property type="protein sequence ID" value="QNG52629.1"/>
    <property type="molecule type" value="Genomic_DNA"/>
</dbReference>
<evidence type="ECO:0000259" key="4">
    <source>
        <dbReference type="PROSITE" id="PS01124"/>
    </source>
</evidence>
<proteinExistence type="predicted"/>
<dbReference type="KEGG" id="ppel:H6H00_00615"/>
<name>A0A7G7MIL8_9PSEU</name>
<reference evidence="5 6" key="1">
    <citation type="submission" date="2020-08" db="EMBL/GenBank/DDBJ databases">
        <authorList>
            <person name="Mo P."/>
        </authorList>
    </citation>
    <scope>NUCLEOTIDE SEQUENCE [LARGE SCALE GENOMIC DNA]</scope>
    <source>
        <strain evidence="5 6">CGMCC 4.1532</strain>
    </source>
</reference>
<dbReference type="SUPFAM" id="SSF46689">
    <property type="entry name" value="Homeodomain-like"/>
    <property type="match status" value="1"/>
</dbReference>
<evidence type="ECO:0000313" key="5">
    <source>
        <dbReference type="EMBL" id="QNG52629.1"/>
    </source>
</evidence>
<dbReference type="PROSITE" id="PS01124">
    <property type="entry name" value="HTH_ARAC_FAMILY_2"/>
    <property type="match status" value="1"/>
</dbReference>
<organism evidence="5 6">
    <name type="scientific">Pseudonocardia petroleophila</name>
    <dbReference type="NCBI Taxonomy" id="37331"/>
    <lineage>
        <taxon>Bacteria</taxon>
        <taxon>Bacillati</taxon>
        <taxon>Actinomycetota</taxon>
        <taxon>Actinomycetes</taxon>
        <taxon>Pseudonocardiales</taxon>
        <taxon>Pseudonocardiaceae</taxon>
        <taxon>Pseudonocardia</taxon>
    </lineage>
</organism>
<protein>
    <submittedName>
        <fullName evidence="5">Helix-turn-helix domain-containing protein</fullName>
    </submittedName>
</protein>
<dbReference type="PANTHER" id="PTHR46796:SF6">
    <property type="entry name" value="ARAC SUBFAMILY"/>
    <property type="match status" value="1"/>
</dbReference>
<dbReference type="GO" id="GO:0043565">
    <property type="term" value="F:sequence-specific DNA binding"/>
    <property type="evidence" value="ECO:0007669"/>
    <property type="project" value="InterPro"/>
</dbReference>
<dbReference type="Gene3D" id="1.10.10.60">
    <property type="entry name" value="Homeodomain-like"/>
    <property type="match status" value="1"/>
</dbReference>
<dbReference type="Pfam" id="PF14525">
    <property type="entry name" value="AraC_binding_2"/>
    <property type="match status" value="1"/>
</dbReference>
<dbReference type="SMART" id="SM00342">
    <property type="entry name" value="HTH_ARAC"/>
    <property type="match status" value="1"/>
</dbReference>
<dbReference type="PANTHER" id="PTHR46796">
    <property type="entry name" value="HTH-TYPE TRANSCRIPTIONAL ACTIVATOR RHAS-RELATED"/>
    <property type="match status" value="1"/>
</dbReference>
<gene>
    <name evidence="5" type="ORF">H6H00_00615</name>
</gene>
<keyword evidence="6" id="KW-1185">Reference proteome</keyword>
<dbReference type="AlphaFoldDB" id="A0A7G7MIL8"/>
<dbReference type="GO" id="GO:0003700">
    <property type="term" value="F:DNA-binding transcription factor activity"/>
    <property type="evidence" value="ECO:0007669"/>
    <property type="project" value="InterPro"/>
</dbReference>
<dbReference type="InterPro" id="IPR009057">
    <property type="entry name" value="Homeodomain-like_sf"/>
</dbReference>
<keyword evidence="1" id="KW-0805">Transcription regulation</keyword>
<dbReference type="RefSeq" id="WP_185719458.1">
    <property type="nucleotide sequence ID" value="NZ_BAAAWI010000001.1"/>
</dbReference>
<accession>A0A7G7MIL8</accession>
<evidence type="ECO:0000313" key="6">
    <source>
        <dbReference type="Proteomes" id="UP000515728"/>
    </source>
</evidence>
<keyword evidence="2" id="KW-0238">DNA-binding</keyword>
<dbReference type="InterPro" id="IPR035418">
    <property type="entry name" value="AraC-bd_2"/>
</dbReference>
<feature type="domain" description="HTH araC/xylS-type" evidence="4">
    <location>
        <begin position="226"/>
        <end position="325"/>
    </location>
</feature>
<evidence type="ECO:0000256" key="2">
    <source>
        <dbReference type="ARBA" id="ARBA00023125"/>
    </source>
</evidence>
<dbReference type="Proteomes" id="UP000515728">
    <property type="component" value="Chromosome"/>
</dbReference>
<dbReference type="InterPro" id="IPR018060">
    <property type="entry name" value="HTH_AraC"/>
</dbReference>
<dbReference type="InterPro" id="IPR050204">
    <property type="entry name" value="AraC_XylS_family_regulators"/>
</dbReference>
<evidence type="ECO:0000256" key="3">
    <source>
        <dbReference type="ARBA" id="ARBA00023163"/>
    </source>
</evidence>